<evidence type="ECO:0000256" key="3">
    <source>
        <dbReference type="ARBA" id="ARBA00023043"/>
    </source>
</evidence>
<dbReference type="Gene3D" id="1.25.40.20">
    <property type="entry name" value="Ankyrin repeat-containing domain"/>
    <property type="match status" value="1"/>
</dbReference>
<dbReference type="InterPro" id="IPR047184">
    <property type="entry name" value="KANK1-4"/>
</dbReference>
<dbReference type="EMBL" id="JABVXQ010000008">
    <property type="protein sequence ID" value="KAF6094940.1"/>
    <property type="molecule type" value="Genomic_DNA"/>
</dbReference>
<dbReference type="Pfam" id="PF07347">
    <property type="entry name" value="CI-B14_5a"/>
    <property type="match status" value="1"/>
</dbReference>
<dbReference type="InterPro" id="IPR009947">
    <property type="entry name" value="NDUA7"/>
</dbReference>
<comment type="caution">
    <text evidence="7">The sequence shown here is derived from an EMBL/GenBank/DDBJ whole genome shotgun (WGS) entry which is preliminary data.</text>
</comment>
<protein>
    <recommendedName>
        <fullName evidence="9">NADH dehydrogenase [ubiquinone] 1 alpha subcomplex subunit 7</fullName>
    </recommendedName>
</protein>
<dbReference type="Pfam" id="PF00023">
    <property type="entry name" value="Ank"/>
    <property type="match status" value="1"/>
</dbReference>
<dbReference type="PROSITE" id="PS50297">
    <property type="entry name" value="ANK_REP_REGION"/>
    <property type="match status" value="2"/>
</dbReference>
<dbReference type="PROSITE" id="PS50088">
    <property type="entry name" value="ANK_REPEAT"/>
    <property type="match status" value="3"/>
</dbReference>
<evidence type="ECO:0000256" key="2">
    <source>
        <dbReference type="ARBA" id="ARBA00022737"/>
    </source>
</evidence>
<dbReference type="InterPro" id="IPR002110">
    <property type="entry name" value="Ankyrin_rpt"/>
</dbReference>
<dbReference type="SUPFAM" id="SSF48403">
    <property type="entry name" value="Ankyrin repeat"/>
    <property type="match status" value="1"/>
</dbReference>
<reference evidence="7 8" key="1">
    <citation type="journal article" date="2020" name="Nature">
        <title>Six reference-quality genomes reveal evolution of bat adaptations.</title>
        <authorList>
            <person name="Jebb D."/>
            <person name="Huang Z."/>
            <person name="Pippel M."/>
            <person name="Hughes G.M."/>
            <person name="Lavrichenko K."/>
            <person name="Devanna P."/>
            <person name="Winkler S."/>
            <person name="Jermiin L.S."/>
            <person name="Skirmuntt E.C."/>
            <person name="Katzourakis A."/>
            <person name="Burkitt-Gray L."/>
            <person name="Ray D.A."/>
            <person name="Sullivan K.A.M."/>
            <person name="Roscito J.G."/>
            <person name="Kirilenko B.M."/>
            <person name="Davalos L.M."/>
            <person name="Corthals A.P."/>
            <person name="Power M.L."/>
            <person name="Jones G."/>
            <person name="Ransome R.D."/>
            <person name="Dechmann D.K.N."/>
            <person name="Locatelli A.G."/>
            <person name="Puechmaille S.J."/>
            <person name="Fedrigo O."/>
            <person name="Jarvis E.D."/>
            <person name="Hiller M."/>
            <person name="Vernes S.C."/>
            <person name="Myers E.W."/>
            <person name="Teeling E.C."/>
        </authorList>
    </citation>
    <scope>NUCLEOTIDE SEQUENCE [LARGE SCALE GENOMIC DNA]</scope>
    <source>
        <strain evidence="7">Bat1K_MPI-CBG_1</strain>
    </source>
</reference>
<dbReference type="PANTHER" id="PTHR24168:SF23">
    <property type="entry name" value="KN MOTIF AND ANKYRIN REPEAT DOMAIN-CONTAINING PROTEIN 3"/>
    <property type="match status" value="1"/>
</dbReference>
<dbReference type="PRINTS" id="PR01415">
    <property type="entry name" value="ANKYRIN"/>
</dbReference>
<dbReference type="Pfam" id="PF12796">
    <property type="entry name" value="Ank_2"/>
    <property type="match status" value="1"/>
</dbReference>
<dbReference type="Proteomes" id="UP000664940">
    <property type="component" value="Unassembled WGS sequence"/>
</dbReference>
<dbReference type="GO" id="GO:0035023">
    <property type="term" value="P:regulation of Rho protein signal transduction"/>
    <property type="evidence" value="ECO:0007669"/>
    <property type="project" value="UniProtKB-ARBA"/>
</dbReference>
<evidence type="ECO:0000256" key="5">
    <source>
        <dbReference type="PROSITE-ProRule" id="PRU00023"/>
    </source>
</evidence>
<feature type="region of interest" description="Disordered" evidence="6">
    <location>
        <begin position="260"/>
        <end position="308"/>
    </location>
</feature>
<feature type="repeat" description="ANK" evidence="5">
    <location>
        <begin position="113"/>
        <end position="145"/>
    </location>
</feature>
<dbReference type="AlphaFoldDB" id="A0A833ZP73"/>
<keyword evidence="3 5" id="KW-0040">ANK repeat</keyword>
<dbReference type="GO" id="GO:0005743">
    <property type="term" value="C:mitochondrial inner membrane"/>
    <property type="evidence" value="ECO:0007669"/>
    <property type="project" value="InterPro"/>
</dbReference>
<accession>A0A833ZP73</accession>
<keyword evidence="1" id="KW-0597">Phosphoprotein</keyword>
<dbReference type="GO" id="GO:0030837">
    <property type="term" value="P:negative regulation of actin filament polymerization"/>
    <property type="evidence" value="ECO:0007669"/>
    <property type="project" value="InterPro"/>
</dbReference>
<keyword evidence="2" id="KW-0677">Repeat</keyword>
<evidence type="ECO:0000256" key="4">
    <source>
        <dbReference type="ARBA" id="ARBA00023054"/>
    </source>
</evidence>
<gene>
    <name evidence="7" type="ORF">HJG60_012002</name>
</gene>
<keyword evidence="4" id="KW-0175">Coiled coil</keyword>
<proteinExistence type="predicted"/>
<feature type="repeat" description="ANK" evidence="5">
    <location>
        <begin position="42"/>
        <end position="67"/>
    </location>
</feature>
<dbReference type="GO" id="GO:0042773">
    <property type="term" value="P:ATP synthesis coupled electron transport"/>
    <property type="evidence" value="ECO:0007669"/>
    <property type="project" value="InterPro"/>
</dbReference>
<evidence type="ECO:0008006" key="9">
    <source>
        <dbReference type="Google" id="ProtNLM"/>
    </source>
</evidence>
<sequence length="308" mass="32759">MEWFRVSSQRRSQVEPVAQVLGAVARLGPELLAHVVNLADGNGNTALHYSVSHGNLAISSLLLDTGVCKVDCQNRAGYSALMLAALASVGHKDMAVVQRLFHMGNVNAKASQTGQTALMLAISHGRQDMVAALLACGADVNVQDVDGATALMCASEYGHLETVQLLLAQPGCDPTLLDNEGTSALAMALEAEQDEVATLLHAHLSSGGPGSLRDLQAKLQLRYQEIAKRTQPPPRLPVGPSHKLSNNYYCTRDGRREAMPPSVVMSSQKALEAGKPAESSAVAATEKKAVTPAPPLQRWELSQDQPYL</sequence>
<dbReference type="SMART" id="SM00248">
    <property type="entry name" value="ANK"/>
    <property type="match status" value="4"/>
</dbReference>
<evidence type="ECO:0000313" key="8">
    <source>
        <dbReference type="Proteomes" id="UP000664940"/>
    </source>
</evidence>
<dbReference type="FunFam" id="1.25.40.20:FF:000017">
    <property type="entry name" value="KN motif and ankyrin repeat domain-containing protein 1"/>
    <property type="match status" value="1"/>
</dbReference>
<evidence type="ECO:0000256" key="6">
    <source>
        <dbReference type="SAM" id="MobiDB-lite"/>
    </source>
</evidence>
<organism evidence="7 8">
    <name type="scientific">Phyllostomus discolor</name>
    <name type="common">pale spear-nosed bat</name>
    <dbReference type="NCBI Taxonomy" id="89673"/>
    <lineage>
        <taxon>Eukaryota</taxon>
        <taxon>Metazoa</taxon>
        <taxon>Chordata</taxon>
        <taxon>Craniata</taxon>
        <taxon>Vertebrata</taxon>
        <taxon>Euteleostomi</taxon>
        <taxon>Mammalia</taxon>
        <taxon>Eutheria</taxon>
        <taxon>Laurasiatheria</taxon>
        <taxon>Chiroptera</taxon>
        <taxon>Yangochiroptera</taxon>
        <taxon>Phyllostomidae</taxon>
        <taxon>Phyllostominae</taxon>
        <taxon>Phyllostomus</taxon>
    </lineage>
</organism>
<feature type="repeat" description="ANK" evidence="5">
    <location>
        <begin position="146"/>
        <end position="179"/>
    </location>
</feature>
<dbReference type="InterPro" id="IPR036770">
    <property type="entry name" value="Ankyrin_rpt-contain_sf"/>
</dbReference>
<evidence type="ECO:0000313" key="7">
    <source>
        <dbReference type="EMBL" id="KAF6094940.1"/>
    </source>
</evidence>
<evidence type="ECO:0000256" key="1">
    <source>
        <dbReference type="ARBA" id="ARBA00022553"/>
    </source>
</evidence>
<name>A0A833ZP73_9CHIR</name>
<dbReference type="GO" id="GO:0005856">
    <property type="term" value="C:cytoskeleton"/>
    <property type="evidence" value="ECO:0007669"/>
    <property type="project" value="TreeGrafter"/>
</dbReference>
<dbReference type="PANTHER" id="PTHR24168">
    <property type="entry name" value="KN MOTIF AND ANKYRIN REPEAT DOMAIN-CONTAINING"/>
    <property type="match status" value="1"/>
</dbReference>
<dbReference type="GO" id="GO:0090521">
    <property type="term" value="P:podocyte cell migration"/>
    <property type="evidence" value="ECO:0007669"/>
    <property type="project" value="UniProtKB-ARBA"/>
</dbReference>